<name>A0ABV8FZ15_9ACTN</name>
<dbReference type="EMBL" id="JBHSBI010000003">
    <property type="protein sequence ID" value="MFC4006978.1"/>
    <property type="molecule type" value="Genomic_DNA"/>
</dbReference>
<sequence length="395" mass="42136">MAEPLEGLVVLDHSAMISGPYCTRLLADLGADVIKVEAPGGDHMRRLRPRTRGASRFFGQLNAGKRSVVLDLRHKAGRDAALELARGADVVIDNWRPGVADRLGVGYDDCRRVNGRIVHCSISGYGRAGRHADRAAFAPTIHAFSGFDLASMSYQPDHDRPPVTGVFVADFLGGALAFGAIMTALHRRAAEGVGSQVDVSMMEGMLSMLVYELQAAVAGLTERRITHPPVRTLDGHLSLTIVNDANWAATAAAIGRPELAADERFRDVSSRTRNWAELQAHVAAWAAGRTTAEAEARLLAAGAPAARYRSVGDILADPELRGGFRDVLDAAGPFPVPVTPFRLDEVATPAGGTRVPALGEHTREVLESVARLPPEEIDALFEAGAAVQLDARGDQ</sequence>
<evidence type="ECO:0000313" key="2">
    <source>
        <dbReference type="EMBL" id="MFC4006978.1"/>
    </source>
</evidence>
<dbReference type="InterPro" id="IPR050483">
    <property type="entry name" value="CoA-transferase_III_domain"/>
</dbReference>
<dbReference type="RefSeq" id="WP_379527125.1">
    <property type="nucleotide sequence ID" value="NZ_JBHSBI010000003.1"/>
</dbReference>
<dbReference type="GO" id="GO:0016740">
    <property type="term" value="F:transferase activity"/>
    <property type="evidence" value="ECO:0007669"/>
    <property type="project" value="UniProtKB-KW"/>
</dbReference>
<evidence type="ECO:0000256" key="1">
    <source>
        <dbReference type="ARBA" id="ARBA00022679"/>
    </source>
</evidence>
<proteinExistence type="predicted"/>
<dbReference type="PANTHER" id="PTHR48207">
    <property type="entry name" value="SUCCINATE--HYDROXYMETHYLGLUTARATE COA-TRANSFERASE"/>
    <property type="match status" value="1"/>
</dbReference>
<reference evidence="3" key="1">
    <citation type="journal article" date="2019" name="Int. J. Syst. Evol. Microbiol.">
        <title>The Global Catalogue of Microorganisms (GCM) 10K type strain sequencing project: providing services to taxonomists for standard genome sequencing and annotation.</title>
        <authorList>
            <consortium name="The Broad Institute Genomics Platform"/>
            <consortium name="The Broad Institute Genome Sequencing Center for Infectious Disease"/>
            <person name="Wu L."/>
            <person name="Ma J."/>
        </authorList>
    </citation>
    <scope>NUCLEOTIDE SEQUENCE [LARGE SCALE GENOMIC DNA]</scope>
    <source>
        <strain evidence="3">TBRC 1276</strain>
    </source>
</reference>
<dbReference type="InterPro" id="IPR044855">
    <property type="entry name" value="CoA-Trfase_III_dom3_sf"/>
</dbReference>
<dbReference type="SUPFAM" id="SSF89796">
    <property type="entry name" value="CoA-transferase family III (CaiB/BaiF)"/>
    <property type="match status" value="1"/>
</dbReference>
<protein>
    <submittedName>
        <fullName evidence="2">CaiB/BaiF CoA transferase family protein</fullName>
    </submittedName>
</protein>
<organism evidence="2 3">
    <name type="scientific">Nonomuraea purpurea</name>
    <dbReference type="NCBI Taxonomy" id="1849276"/>
    <lineage>
        <taxon>Bacteria</taxon>
        <taxon>Bacillati</taxon>
        <taxon>Actinomycetota</taxon>
        <taxon>Actinomycetes</taxon>
        <taxon>Streptosporangiales</taxon>
        <taxon>Streptosporangiaceae</taxon>
        <taxon>Nonomuraea</taxon>
    </lineage>
</organism>
<accession>A0ABV8FZ15</accession>
<gene>
    <name evidence="2" type="ORF">ACFOY2_07090</name>
</gene>
<evidence type="ECO:0000313" key="3">
    <source>
        <dbReference type="Proteomes" id="UP001595851"/>
    </source>
</evidence>
<dbReference type="Pfam" id="PF02515">
    <property type="entry name" value="CoA_transf_3"/>
    <property type="match status" value="1"/>
</dbReference>
<dbReference type="PANTHER" id="PTHR48207:SF3">
    <property type="entry name" value="SUCCINATE--HYDROXYMETHYLGLUTARATE COA-TRANSFERASE"/>
    <property type="match status" value="1"/>
</dbReference>
<comment type="caution">
    <text evidence="2">The sequence shown here is derived from an EMBL/GenBank/DDBJ whole genome shotgun (WGS) entry which is preliminary data.</text>
</comment>
<dbReference type="InterPro" id="IPR023606">
    <property type="entry name" value="CoA-Trfase_III_dom_1_sf"/>
</dbReference>
<dbReference type="Gene3D" id="3.40.50.10540">
    <property type="entry name" value="Crotonobetainyl-coa:carnitine coa-transferase, domain 1"/>
    <property type="match status" value="1"/>
</dbReference>
<keyword evidence="1 2" id="KW-0808">Transferase</keyword>
<dbReference type="InterPro" id="IPR003673">
    <property type="entry name" value="CoA-Trfase_fam_III"/>
</dbReference>
<dbReference type="Gene3D" id="3.30.1540.10">
    <property type="entry name" value="formyl-coa transferase, domain 3"/>
    <property type="match status" value="1"/>
</dbReference>
<dbReference type="Proteomes" id="UP001595851">
    <property type="component" value="Unassembled WGS sequence"/>
</dbReference>
<keyword evidence="3" id="KW-1185">Reference proteome</keyword>